<name>H8KL14_SOLCM</name>
<dbReference type="KEGG" id="scn:Solca_3833"/>
<evidence type="ECO:0000259" key="2">
    <source>
        <dbReference type="Pfam" id="PF04471"/>
    </source>
</evidence>
<dbReference type="PANTHER" id="PTHR30015:SF7">
    <property type="entry name" value="TYPE IV METHYL-DIRECTED RESTRICTION ENZYME ECOKMRR"/>
    <property type="match status" value="1"/>
</dbReference>
<dbReference type="Gene3D" id="3.40.1350.10">
    <property type="match status" value="1"/>
</dbReference>
<dbReference type="OrthoDB" id="9764212at2"/>
<dbReference type="HOGENOM" id="CLU_942889_0_0_10"/>
<reference evidence="4" key="1">
    <citation type="submission" date="2012-02" db="EMBL/GenBank/DDBJ databases">
        <title>The complete genome of Solitalea canadensis DSM 3403.</title>
        <authorList>
            <consortium name="US DOE Joint Genome Institute (JGI-PGF)"/>
            <person name="Lucas S."/>
            <person name="Copeland A."/>
            <person name="Lapidus A."/>
            <person name="Glavina del Rio T."/>
            <person name="Dalin E."/>
            <person name="Tice H."/>
            <person name="Bruce D."/>
            <person name="Goodwin L."/>
            <person name="Pitluck S."/>
            <person name="Peters L."/>
            <person name="Ovchinnikova G."/>
            <person name="Lu M."/>
            <person name="Kyrpides N."/>
            <person name="Mavromatis K."/>
            <person name="Ivanova N."/>
            <person name="Brettin T."/>
            <person name="Detter J.C."/>
            <person name="Han C."/>
            <person name="Larimer F."/>
            <person name="Land M."/>
            <person name="Hauser L."/>
            <person name="Markowitz V."/>
            <person name="Cheng J.-F."/>
            <person name="Hugenholtz P."/>
            <person name="Woyke T."/>
            <person name="Wu D."/>
            <person name="Spring S."/>
            <person name="Schroeder M."/>
            <person name="Kopitz M."/>
            <person name="Brambilla E."/>
            <person name="Klenk H.-P."/>
            <person name="Eisen J.A."/>
        </authorList>
    </citation>
    <scope>NUCLEOTIDE SEQUENCE</scope>
    <source>
        <strain evidence="4">DSM 3403</strain>
    </source>
</reference>
<feature type="domain" description="Restriction system protein Mrr-like N-terminal" evidence="3">
    <location>
        <begin position="20"/>
        <end position="98"/>
    </location>
</feature>
<dbReference type="InterPro" id="IPR052906">
    <property type="entry name" value="Type_IV_Methyl-Rstrct_Enzyme"/>
</dbReference>
<dbReference type="GO" id="GO:0015666">
    <property type="term" value="F:restriction endodeoxyribonuclease activity"/>
    <property type="evidence" value="ECO:0007669"/>
    <property type="project" value="TreeGrafter"/>
</dbReference>
<dbReference type="InterPro" id="IPR007560">
    <property type="entry name" value="Restrct_endonuc_IV_Mrr"/>
</dbReference>
<dbReference type="InterPro" id="IPR011856">
    <property type="entry name" value="tRNA_endonuc-like_dom_sf"/>
</dbReference>
<dbReference type="EMBL" id="CP003349">
    <property type="protein sequence ID" value="AFD08831.1"/>
    <property type="molecule type" value="Genomic_DNA"/>
</dbReference>
<dbReference type="InterPro" id="IPR011335">
    <property type="entry name" value="Restrct_endonuc-II-like"/>
</dbReference>
<dbReference type="GO" id="GO:0003677">
    <property type="term" value="F:DNA binding"/>
    <property type="evidence" value="ECO:0007669"/>
    <property type="project" value="InterPro"/>
</dbReference>
<evidence type="ECO:0000256" key="1">
    <source>
        <dbReference type="SAM" id="Coils"/>
    </source>
</evidence>
<dbReference type="AlphaFoldDB" id="H8KL14"/>
<dbReference type="STRING" id="929556.Solca_3833"/>
<proteinExistence type="predicted"/>
<feature type="coiled-coil region" evidence="1">
    <location>
        <begin position="118"/>
        <end position="145"/>
    </location>
</feature>
<dbReference type="REBASE" id="46507">
    <property type="entry name" value="Sca3403MrrP"/>
</dbReference>
<keyword evidence="5" id="KW-1185">Reference proteome</keyword>
<dbReference type="SUPFAM" id="SSF52980">
    <property type="entry name" value="Restriction endonuclease-like"/>
    <property type="match status" value="1"/>
</dbReference>
<dbReference type="Pfam" id="PF04471">
    <property type="entry name" value="Mrr_cat"/>
    <property type="match status" value="1"/>
</dbReference>
<evidence type="ECO:0000313" key="4">
    <source>
        <dbReference type="EMBL" id="AFD08831.1"/>
    </source>
</evidence>
<evidence type="ECO:0000259" key="3">
    <source>
        <dbReference type="Pfam" id="PF14338"/>
    </source>
</evidence>
<protein>
    <recommendedName>
        <fullName evidence="6">Restriction endonuclease</fullName>
    </recommendedName>
</protein>
<sequence length="306" mass="34881">MDKELEKLAPSKRSAAKTIFAAFNILKESGGQLPGKQVFEKIRNSIQFTDWEKEVYEKTGYVRWESILSFYTIDCIKAGFLRKNKGIWYLTEEGEKAISLGPVKLLETAGDLYRNWAVDNNVNKIKKSKTEIEELEENKPQTQKANLDYLMELALSGIKDFIRTKNPYEFQDMVAALLRAMNYHTPFISPKGKDGGLDIIAYNDPLGATSPRLKVQVKHRPDSSIPVDDIRSLTGLLNKDGDIGLFVTSGTFTSEAERSARESHRHIKLLDIDNFISLWQQFYSKLTDEDKNMLPLHSIYFLGSNE</sequence>
<dbReference type="RefSeq" id="WP_014682054.1">
    <property type="nucleotide sequence ID" value="NC_017770.1"/>
</dbReference>
<evidence type="ECO:0008006" key="6">
    <source>
        <dbReference type="Google" id="ProtNLM"/>
    </source>
</evidence>
<organism evidence="4 5">
    <name type="scientific">Solitalea canadensis (strain ATCC 29591 / DSM 3403 / JCM 21819 / LMG 8368 / NBRC 15130 / NCIMB 12057 / USAM 9D)</name>
    <name type="common">Flexibacter canadensis</name>
    <dbReference type="NCBI Taxonomy" id="929556"/>
    <lineage>
        <taxon>Bacteria</taxon>
        <taxon>Pseudomonadati</taxon>
        <taxon>Bacteroidota</taxon>
        <taxon>Sphingobacteriia</taxon>
        <taxon>Sphingobacteriales</taxon>
        <taxon>Sphingobacteriaceae</taxon>
        <taxon>Solitalea</taxon>
    </lineage>
</organism>
<dbReference type="Pfam" id="PF14338">
    <property type="entry name" value="Mrr_N"/>
    <property type="match status" value="1"/>
</dbReference>
<feature type="domain" description="Restriction endonuclease type IV Mrr" evidence="2">
    <location>
        <begin position="164"/>
        <end position="278"/>
    </location>
</feature>
<accession>H8KL14</accession>
<dbReference type="eggNOG" id="COG4127">
    <property type="taxonomic scope" value="Bacteria"/>
</dbReference>
<keyword evidence="1" id="KW-0175">Coiled coil</keyword>
<dbReference type="GO" id="GO:0009307">
    <property type="term" value="P:DNA restriction-modification system"/>
    <property type="evidence" value="ECO:0007669"/>
    <property type="project" value="InterPro"/>
</dbReference>
<evidence type="ECO:0000313" key="5">
    <source>
        <dbReference type="Proteomes" id="UP000007590"/>
    </source>
</evidence>
<dbReference type="InterPro" id="IPR025745">
    <property type="entry name" value="Mrr-like_N_dom"/>
</dbReference>
<dbReference type="Proteomes" id="UP000007590">
    <property type="component" value="Chromosome"/>
</dbReference>
<dbReference type="PANTHER" id="PTHR30015">
    <property type="entry name" value="MRR RESTRICTION SYSTEM PROTEIN"/>
    <property type="match status" value="1"/>
</dbReference>
<gene>
    <name evidence="4" type="ordered locus">Solca_3833</name>
</gene>